<dbReference type="UniPathway" id="UPA00560"/>
<feature type="region of interest" description="Disordered" evidence="9">
    <location>
        <begin position="20"/>
        <end position="39"/>
    </location>
</feature>
<evidence type="ECO:0000313" key="11">
    <source>
        <dbReference type="Proteomes" id="UP000199409"/>
    </source>
</evidence>
<dbReference type="PIRSF" id="PIRSF018982">
    <property type="entry name" value="EutC"/>
    <property type="match status" value="1"/>
</dbReference>
<dbReference type="RefSeq" id="WP_092346816.1">
    <property type="nucleotide sequence ID" value="NZ_FNQN01000004.1"/>
</dbReference>
<name>A0A1H3ZZ77_9BACT</name>
<keyword evidence="2 8" id="KW-0456">Lyase</keyword>
<accession>A0A1H3ZZ77</accession>
<dbReference type="PANTHER" id="PTHR39330">
    <property type="entry name" value="ETHANOLAMINE AMMONIA-LYASE LIGHT CHAIN"/>
    <property type="match status" value="1"/>
</dbReference>
<keyword evidence="4 8" id="KW-1283">Bacterial microcompartment</keyword>
<dbReference type="GO" id="GO:0008851">
    <property type="term" value="F:ethanolamine ammonia-lyase activity"/>
    <property type="evidence" value="ECO:0007669"/>
    <property type="project" value="UniProtKB-UniRule"/>
</dbReference>
<feature type="binding site" evidence="8">
    <location>
        <position position="200"/>
    </location>
    <ligand>
        <name>adenosylcob(III)alamin</name>
        <dbReference type="ChEBI" id="CHEBI:18408"/>
    </ligand>
</feature>
<evidence type="ECO:0000256" key="9">
    <source>
        <dbReference type="SAM" id="MobiDB-lite"/>
    </source>
</evidence>
<dbReference type="OrthoDB" id="114248at2"/>
<keyword evidence="3 8" id="KW-0170">Cobalt</keyword>
<feature type="binding site" evidence="8">
    <location>
        <position position="221"/>
    </location>
    <ligand>
        <name>adenosylcob(III)alamin</name>
        <dbReference type="ChEBI" id="CHEBI:18408"/>
    </ligand>
</feature>
<dbReference type="GO" id="GO:0031471">
    <property type="term" value="C:ethanolamine degradation polyhedral organelle"/>
    <property type="evidence" value="ECO:0007669"/>
    <property type="project" value="UniProtKB-UniRule"/>
</dbReference>
<dbReference type="STRING" id="37625.SAMN05660420_01725"/>
<sequence length="287" mass="31628">MEANIKQLIADVLREMGQTENPSLKTVPLSSTAEEPQADLTSENLRKQLLVPDPSNREAYLKFKGATASRIGIWRTGPRYLTKPSLRFRADHAIAQDAVFNDVPEEFVKEWGLLEVKTKCSDKDQFLTRPDLGRQLDDENAEALREYCSEQAKVQVYISDGLSSTAVEKNAKDTFLALAQGLEGYGIKVGKPFFLRYGRVPAMDVVSQILRPEVTVVLIGERPGLATAESMSCYMAYNASVGMPEANRTVISNIHRGGIPGVEAGAHIADVVKKMLDQKTSGLDLKK</sequence>
<dbReference type="InterPro" id="IPR009246">
    <property type="entry name" value="EutC"/>
</dbReference>
<keyword evidence="11" id="KW-1185">Reference proteome</keyword>
<comment type="caution">
    <text evidence="8">Lacks conserved residue(s) required for the propagation of feature annotation.</text>
</comment>
<dbReference type="FunFam" id="3.40.50.11240:FF:000001">
    <property type="entry name" value="Ethanolamine ammonia-lyase light chain"/>
    <property type="match status" value="1"/>
</dbReference>
<gene>
    <name evidence="8" type="primary">eutC</name>
    <name evidence="10" type="ORF">SAMN05660420_01725</name>
</gene>
<dbReference type="AlphaFoldDB" id="A0A1H3ZZ77"/>
<evidence type="ECO:0000256" key="2">
    <source>
        <dbReference type="ARBA" id="ARBA00023239"/>
    </source>
</evidence>
<dbReference type="GO" id="GO:0009350">
    <property type="term" value="C:ethanolamine ammonia-lyase complex"/>
    <property type="evidence" value="ECO:0007669"/>
    <property type="project" value="UniProtKB-UniRule"/>
</dbReference>
<evidence type="ECO:0000256" key="8">
    <source>
        <dbReference type="HAMAP-Rule" id="MF_00601"/>
    </source>
</evidence>
<comment type="similarity">
    <text evidence="8">Belongs to the EutC family.</text>
</comment>
<comment type="subcellular location">
    <subcellularLocation>
        <location evidence="8">Bacterial microcompartment</location>
    </subcellularLocation>
</comment>
<dbReference type="InterPro" id="IPR042251">
    <property type="entry name" value="EutC_C"/>
</dbReference>
<dbReference type="PANTHER" id="PTHR39330:SF1">
    <property type="entry name" value="ETHANOLAMINE AMMONIA-LYASE SMALL SUBUNIT"/>
    <property type="match status" value="1"/>
</dbReference>
<comment type="catalytic activity">
    <reaction evidence="5 8">
        <text>ethanolamine = acetaldehyde + NH4(+)</text>
        <dbReference type="Rhea" id="RHEA:15313"/>
        <dbReference type="ChEBI" id="CHEBI:15343"/>
        <dbReference type="ChEBI" id="CHEBI:28938"/>
        <dbReference type="ChEBI" id="CHEBI:57603"/>
        <dbReference type="EC" id="4.3.1.7"/>
    </reaction>
</comment>
<evidence type="ECO:0000256" key="3">
    <source>
        <dbReference type="ARBA" id="ARBA00023285"/>
    </source>
</evidence>
<dbReference type="GO" id="GO:0031419">
    <property type="term" value="F:cobalamin binding"/>
    <property type="evidence" value="ECO:0007669"/>
    <property type="project" value="UniProtKB-UniRule"/>
</dbReference>
<dbReference type="Pfam" id="PF05985">
    <property type="entry name" value="EutC"/>
    <property type="match status" value="1"/>
</dbReference>
<comment type="cofactor">
    <cofactor evidence="8">
        <name>adenosylcob(III)alamin</name>
        <dbReference type="ChEBI" id="CHEBI:18408"/>
    </cofactor>
    <text evidence="8">Binds between the large and small subunits.</text>
</comment>
<organism evidence="10 11">
    <name type="scientific">Desulfuromusa kysingii</name>
    <dbReference type="NCBI Taxonomy" id="37625"/>
    <lineage>
        <taxon>Bacteria</taxon>
        <taxon>Pseudomonadati</taxon>
        <taxon>Thermodesulfobacteriota</taxon>
        <taxon>Desulfuromonadia</taxon>
        <taxon>Desulfuromonadales</taxon>
        <taxon>Geopsychrobacteraceae</taxon>
        <taxon>Desulfuromusa</taxon>
    </lineage>
</organism>
<dbReference type="EMBL" id="FNQN01000004">
    <property type="protein sequence ID" value="SEA28651.1"/>
    <property type="molecule type" value="Genomic_DNA"/>
</dbReference>
<reference evidence="10 11" key="1">
    <citation type="submission" date="2016-10" db="EMBL/GenBank/DDBJ databases">
        <authorList>
            <person name="de Groot N.N."/>
        </authorList>
    </citation>
    <scope>NUCLEOTIDE SEQUENCE [LARGE SCALE GENOMIC DNA]</scope>
    <source>
        <strain evidence="10 11">DSM 7343</strain>
    </source>
</reference>
<evidence type="ECO:0000313" key="10">
    <source>
        <dbReference type="EMBL" id="SEA28651.1"/>
    </source>
</evidence>
<protein>
    <recommendedName>
        <fullName evidence="7 8">Ethanolamine ammonia-lyase small subunit</fullName>
        <shortName evidence="8">EAL small subunit</shortName>
        <ecNumber evidence="6 8">4.3.1.7</ecNumber>
    </recommendedName>
</protein>
<dbReference type="Gene3D" id="3.40.50.11240">
    <property type="entry name" value="Ethanolamine ammonia-lyase light chain (EutC)"/>
    <property type="match status" value="1"/>
</dbReference>
<evidence type="ECO:0000256" key="4">
    <source>
        <dbReference type="ARBA" id="ARBA00024446"/>
    </source>
</evidence>
<dbReference type="Proteomes" id="UP000199409">
    <property type="component" value="Unassembled WGS sequence"/>
</dbReference>
<proteinExistence type="inferred from homology"/>
<dbReference type="NCBIfam" id="NF003971">
    <property type="entry name" value="PRK05465.1"/>
    <property type="match status" value="1"/>
</dbReference>
<dbReference type="Gene3D" id="1.10.30.40">
    <property type="entry name" value="Ethanolamine ammonia-lyase light chain (EutC), N-terminal domain"/>
    <property type="match status" value="1"/>
</dbReference>
<dbReference type="GO" id="GO:0006520">
    <property type="term" value="P:amino acid metabolic process"/>
    <property type="evidence" value="ECO:0007669"/>
    <property type="project" value="InterPro"/>
</dbReference>
<dbReference type="EC" id="4.3.1.7" evidence="6 8"/>
<keyword evidence="1 8" id="KW-0846">Cobalamin</keyword>
<comment type="function">
    <text evidence="8">Catalyzes the deamination of various vicinal amino-alcohols to oxo compounds. Allows this organism to utilize ethanolamine as the sole source of nitrogen and carbon in the presence of external vitamin B12.</text>
</comment>
<dbReference type="InterPro" id="IPR042255">
    <property type="entry name" value="EutC_N"/>
</dbReference>
<evidence type="ECO:0000256" key="6">
    <source>
        <dbReference type="ARBA" id="ARBA00067005"/>
    </source>
</evidence>
<evidence type="ECO:0000256" key="7">
    <source>
        <dbReference type="ARBA" id="ARBA00069181"/>
    </source>
</evidence>
<evidence type="ECO:0000256" key="1">
    <source>
        <dbReference type="ARBA" id="ARBA00022628"/>
    </source>
</evidence>
<dbReference type="HAMAP" id="MF_00601">
    <property type="entry name" value="EutC"/>
    <property type="match status" value="1"/>
</dbReference>
<evidence type="ECO:0000256" key="5">
    <source>
        <dbReference type="ARBA" id="ARBA00052081"/>
    </source>
</evidence>
<dbReference type="GO" id="GO:0046336">
    <property type="term" value="P:ethanolamine catabolic process"/>
    <property type="evidence" value="ECO:0007669"/>
    <property type="project" value="UniProtKB-UniRule"/>
</dbReference>
<comment type="pathway">
    <text evidence="8">Amine and polyamine degradation; ethanolamine degradation.</text>
</comment>
<comment type="subunit">
    <text evidence="8">The basic unit is a heterodimer which dimerizes to form tetramers. The heterotetramers trimerize; 6 large subunits form a core ring with 6 small subunits projecting outwards.</text>
</comment>